<dbReference type="VEuPathDB" id="FungiDB:MFRU_015g01570"/>
<keyword evidence="2" id="KW-1185">Reference proteome</keyword>
<accession>A0A5M9JXR0</accession>
<comment type="caution">
    <text evidence="1">The sequence shown here is derived from an EMBL/GenBank/DDBJ whole genome shotgun (WGS) entry which is preliminary data.</text>
</comment>
<reference evidence="1 2" key="1">
    <citation type="submission" date="2019-06" db="EMBL/GenBank/DDBJ databases">
        <title>Genome Sequence of the Brown Rot Fungal Pathogen Monilinia fructicola.</title>
        <authorList>
            <person name="De Miccolis Angelini R.M."/>
            <person name="Landi L."/>
            <person name="Abate D."/>
            <person name="Pollastro S."/>
            <person name="Romanazzi G."/>
            <person name="Faretra F."/>
        </authorList>
    </citation>
    <scope>NUCLEOTIDE SEQUENCE [LARGE SCALE GENOMIC DNA]</scope>
    <source>
        <strain evidence="1 2">Mfrc123</strain>
    </source>
</reference>
<dbReference type="AlphaFoldDB" id="A0A5M9JXR0"/>
<dbReference type="OrthoDB" id="3533442at2759"/>
<evidence type="ECO:0000313" key="2">
    <source>
        <dbReference type="Proteomes" id="UP000322873"/>
    </source>
</evidence>
<gene>
    <name evidence="1" type="ORF">EYC84_005836</name>
</gene>
<dbReference type="EMBL" id="VICG01000003">
    <property type="protein sequence ID" value="KAA8574354.1"/>
    <property type="molecule type" value="Genomic_DNA"/>
</dbReference>
<dbReference type="Proteomes" id="UP000322873">
    <property type="component" value="Unassembled WGS sequence"/>
</dbReference>
<sequence>MADNKGKGNGQGRRAEEMFSTMLATVKVLVEELKSMRKRVDGSIEAFTEFAKESREPNEKLQDSIQELTNSVKELLPDKNLSTSIDEIMKFTKELNTVDKKLANAAIKLLESTDKLRESDEKISSVIEDVLSSMKRPRVPDKYDIALNRAALEAVDGKPAFVGLIHLEHSSKSDEDPHVWQGITLHAHDRPFTIRVLMQHIQTVISNLHPKSPTSGIELTKVSLIWDNVGIPKNSPLTREYQVQGRGEADESGQENALVSDSLDAMMARGGCDHIYVKYRLDKVDHAEWCGREMSVGIE</sequence>
<proteinExistence type="predicted"/>
<protein>
    <submittedName>
        <fullName evidence="1">Uncharacterized protein</fullName>
    </submittedName>
</protein>
<evidence type="ECO:0000313" key="1">
    <source>
        <dbReference type="EMBL" id="KAA8574354.1"/>
    </source>
</evidence>
<name>A0A5M9JXR0_MONFR</name>
<organism evidence="1 2">
    <name type="scientific">Monilinia fructicola</name>
    <name type="common">Brown rot fungus</name>
    <name type="synonym">Ciboria fructicola</name>
    <dbReference type="NCBI Taxonomy" id="38448"/>
    <lineage>
        <taxon>Eukaryota</taxon>
        <taxon>Fungi</taxon>
        <taxon>Dikarya</taxon>
        <taxon>Ascomycota</taxon>
        <taxon>Pezizomycotina</taxon>
        <taxon>Leotiomycetes</taxon>
        <taxon>Helotiales</taxon>
        <taxon>Sclerotiniaceae</taxon>
        <taxon>Monilinia</taxon>
    </lineage>
</organism>